<gene>
    <name evidence="2" type="ORF">B0H67DRAFT_583453</name>
</gene>
<feature type="region of interest" description="Disordered" evidence="1">
    <location>
        <begin position="1"/>
        <end position="31"/>
    </location>
</feature>
<proteinExistence type="predicted"/>
<dbReference type="AlphaFoldDB" id="A0AA40DRP1"/>
<reference evidence="2" key="1">
    <citation type="submission" date="2023-06" db="EMBL/GenBank/DDBJ databases">
        <title>Genome-scale phylogeny and comparative genomics of the fungal order Sordariales.</title>
        <authorList>
            <consortium name="Lawrence Berkeley National Laboratory"/>
            <person name="Hensen N."/>
            <person name="Bonometti L."/>
            <person name="Westerberg I."/>
            <person name="Brannstrom I.O."/>
            <person name="Guillou S."/>
            <person name="Cros-Aarteil S."/>
            <person name="Calhoun S."/>
            <person name="Haridas S."/>
            <person name="Kuo A."/>
            <person name="Mondo S."/>
            <person name="Pangilinan J."/>
            <person name="Riley R."/>
            <person name="Labutti K."/>
            <person name="Andreopoulos B."/>
            <person name="Lipzen A."/>
            <person name="Chen C."/>
            <person name="Yanf M."/>
            <person name="Daum C."/>
            <person name="Ng V."/>
            <person name="Clum A."/>
            <person name="Steindorff A."/>
            <person name="Ohm R."/>
            <person name="Martin F."/>
            <person name="Silar P."/>
            <person name="Natvig D."/>
            <person name="Lalanne C."/>
            <person name="Gautier V."/>
            <person name="Ament-Velasquez S.L."/>
            <person name="Kruys A."/>
            <person name="Hutchinson M.I."/>
            <person name="Powell A.J."/>
            <person name="Barry K."/>
            <person name="Miller A.N."/>
            <person name="Grigoriev I.V."/>
            <person name="Debuchy R."/>
            <person name="Gladieux P."/>
            <person name="Thoren M.H."/>
            <person name="Johannesson H."/>
        </authorList>
    </citation>
    <scope>NUCLEOTIDE SEQUENCE</scope>
    <source>
        <strain evidence="2">SMH4607-1</strain>
    </source>
</reference>
<dbReference type="EMBL" id="JAUKUA010000005">
    <property type="protein sequence ID" value="KAK0710797.1"/>
    <property type="molecule type" value="Genomic_DNA"/>
</dbReference>
<feature type="region of interest" description="Disordered" evidence="1">
    <location>
        <begin position="47"/>
        <end position="67"/>
    </location>
</feature>
<organism evidence="2 3">
    <name type="scientific">Lasiosphaeris hirsuta</name>
    <dbReference type="NCBI Taxonomy" id="260670"/>
    <lineage>
        <taxon>Eukaryota</taxon>
        <taxon>Fungi</taxon>
        <taxon>Dikarya</taxon>
        <taxon>Ascomycota</taxon>
        <taxon>Pezizomycotina</taxon>
        <taxon>Sordariomycetes</taxon>
        <taxon>Sordariomycetidae</taxon>
        <taxon>Sordariales</taxon>
        <taxon>Lasiosphaeriaceae</taxon>
        <taxon>Lasiosphaeris</taxon>
    </lineage>
</organism>
<evidence type="ECO:0000313" key="3">
    <source>
        <dbReference type="Proteomes" id="UP001172102"/>
    </source>
</evidence>
<evidence type="ECO:0000313" key="2">
    <source>
        <dbReference type="EMBL" id="KAK0710797.1"/>
    </source>
</evidence>
<protein>
    <submittedName>
        <fullName evidence="2">Uncharacterized protein</fullName>
    </submittedName>
</protein>
<comment type="caution">
    <text evidence="2">The sequence shown here is derived from an EMBL/GenBank/DDBJ whole genome shotgun (WGS) entry which is preliminary data.</text>
</comment>
<evidence type="ECO:0000256" key="1">
    <source>
        <dbReference type="SAM" id="MobiDB-lite"/>
    </source>
</evidence>
<sequence length="67" mass="7503">MEPIDPANRPRSRRPSKQPPTNSHQPPQPFHQEVITEIKSPDTITSVLASTSTPTSPTWNRPFNSTL</sequence>
<name>A0AA40DRP1_9PEZI</name>
<keyword evidence="3" id="KW-1185">Reference proteome</keyword>
<accession>A0AA40DRP1</accession>
<dbReference type="Proteomes" id="UP001172102">
    <property type="component" value="Unassembled WGS sequence"/>
</dbReference>